<evidence type="ECO:0000313" key="1">
    <source>
        <dbReference type="Proteomes" id="UP001652626"/>
    </source>
</evidence>
<proteinExistence type="predicted"/>
<reference evidence="2" key="1">
    <citation type="submission" date="2025-08" db="UniProtKB">
        <authorList>
            <consortium name="RefSeq"/>
        </authorList>
    </citation>
    <scope>IDENTIFICATION</scope>
    <source>
        <tissue evidence="2">Whole body</tissue>
    </source>
</reference>
<accession>A0A8B8HTU8</accession>
<dbReference type="AlphaFoldDB" id="A0A8B8HTU8"/>
<organism evidence="1 2">
    <name type="scientific">Vanessa tameamea</name>
    <name type="common">Kamehameha butterfly</name>
    <dbReference type="NCBI Taxonomy" id="334116"/>
    <lineage>
        <taxon>Eukaryota</taxon>
        <taxon>Metazoa</taxon>
        <taxon>Ecdysozoa</taxon>
        <taxon>Arthropoda</taxon>
        <taxon>Hexapoda</taxon>
        <taxon>Insecta</taxon>
        <taxon>Pterygota</taxon>
        <taxon>Neoptera</taxon>
        <taxon>Endopterygota</taxon>
        <taxon>Lepidoptera</taxon>
        <taxon>Glossata</taxon>
        <taxon>Ditrysia</taxon>
        <taxon>Papilionoidea</taxon>
        <taxon>Nymphalidae</taxon>
        <taxon>Nymphalinae</taxon>
        <taxon>Vanessa</taxon>
    </lineage>
</organism>
<name>A0A8B8HTU8_VANTA</name>
<dbReference type="PANTHER" id="PTHR33964">
    <property type="entry name" value="RE45066P-RELATED"/>
    <property type="match status" value="1"/>
</dbReference>
<dbReference type="Proteomes" id="UP001652626">
    <property type="component" value="Chromosome 9"/>
</dbReference>
<dbReference type="RefSeq" id="XP_026488278.2">
    <property type="nucleotide sequence ID" value="XM_026632493.2"/>
</dbReference>
<dbReference type="GeneID" id="113394989"/>
<dbReference type="OrthoDB" id="10051804at2759"/>
<dbReference type="PANTHER" id="PTHR33964:SF1">
    <property type="entry name" value="RE45066P"/>
    <property type="match status" value="1"/>
</dbReference>
<sequence>MFLNSVVIMQEVILFIFTFALVLRTGDALKEKCNKEEDLLQRCSMALPVLSSPEISFALTREELDKSCVELRVGIKCIDNYTEICMEKSEQVMFRRIYAGITDVVKELCTRGKYQDEYLRHADCVKNVRQEYEVCSKNYEVTLTTVSNHQKKDQYHTDETQVATNHEDYLRTVCCSFQEYLMCSELTVQKSCGDDAALFTSAFLKRMASNIIKNFCLDYRGQECGLSSKVTTIHHRLQIIPVTLLAFLYPYITGKLVPA</sequence>
<gene>
    <name evidence="2" type="primary">LOC113394989</name>
</gene>
<protein>
    <submittedName>
        <fullName evidence="2">Uncharacterized protein LOC113394989 isoform X1</fullName>
    </submittedName>
</protein>
<evidence type="ECO:0000313" key="2">
    <source>
        <dbReference type="RefSeq" id="XP_026488278.2"/>
    </source>
</evidence>
<dbReference type="OMA" id="ICERDMK"/>
<keyword evidence="1" id="KW-1185">Reference proteome</keyword>